<evidence type="ECO:0000256" key="3">
    <source>
        <dbReference type="ARBA" id="ARBA00022448"/>
    </source>
</evidence>
<reference evidence="15" key="1">
    <citation type="submission" date="2022-03" db="EMBL/GenBank/DDBJ databases">
        <title>Genomic Encyclopedia of Type Strains, Phase III (KMG-III): the genomes of soil and plant-associated and newly described type strains.</title>
        <authorList>
            <person name="Whitman W."/>
        </authorList>
    </citation>
    <scope>NUCLEOTIDE SEQUENCE</scope>
    <source>
        <strain evidence="15">ANL 6-2</strain>
    </source>
</reference>
<keyword evidence="4" id="KW-1003">Cell membrane</keyword>
<evidence type="ECO:0000313" key="15">
    <source>
        <dbReference type="EMBL" id="MCP1675412.1"/>
    </source>
</evidence>
<keyword evidence="11 13" id="KW-0472">Membrane</keyword>
<dbReference type="GO" id="GO:0009055">
    <property type="term" value="F:electron transfer activity"/>
    <property type="evidence" value="ECO:0007669"/>
    <property type="project" value="InterPro"/>
</dbReference>
<dbReference type="GO" id="GO:0005886">
    <property type="term" value="C:plasma membrane"/>
    <property type="evidence" value="ECO:0007669"/>
    <property type="project" value="UniProtKB-SubCell"/>
</dbReference>
<gene>
    <name evidence="15" type="ORF">J2T57_002562</name>
</gene>
<comment type="caution">
    <text evidence="15">The sequence shown here is derived from an EMBL/GenBank/DDBJ whole genome shotgun (WGS) entry which is preliminary data.</text>
</comment>
<evidence type="ECO:0000259" key="14">
    <source>
        <dbReference type="Pfam" id="PF01292"/>
    </source>
</evidence>
<organism evidence="15 16">
    <name type="scientific">Natronocella acetinitrilica</name>
    <dbReference type="NCBI Taxonomy" id="414046"/>
    <lineage>
        <taxon>Bacteria</taxon>
        <taxon>Pseudomonadati</taxon>
        <taxon>Pseudomonadota</taxon>
        <taxon>Gammaproteobacteria</taxon>
        <taxon>Chromatiales</taxon>
        <taxon>Ectothiorhodospiraceae</taxon>
        <taxon>Natronocella</taxon>
    </lineage>
</organism>
<dbReference type="Pfam" id="PF01292">
    <property type="entry name" value="Ni_hydr_CYTB"/>
    <property type="match status" value="1"/>
</dbReference>
<dbReference type="AlphaFoldDB" id="A0AAE3KGN6"/>
<evidence type="ECO:0000256" key="6">
    <source>
        <dbReference type="ARBA" id="ARBA00022692"/>
    </source>
</evidence>
<keyword evidence="8" id="KW-0249">Electron transport</keyword>
<accession>A0AAE3KGN6</accession>
<evidence type="ECO:0000256" key="7">
    <source>
        <dbReference type="ARBA" id="ARBA00022723"/>
    </source>
</evidence>
<protein>
    <submittedName>
        <fullName evidence="15">Cytochrome b561</fullName>
    </submittedName>
</protein>
<name>A0AAE3KGN6_9GAMM</name>
<keyword evidence="5" id="KW-0349">Heme</keyword>
<evidence type="ECO:0000256" key="13">
    <source>
        <dbReference type="SAM" id="Phobius"/>
    </source>
</evidence>
<feature type="transmembrane region" description="Helical" evidence="13">
    <location>
        <begin position="149"/>
        <end position="168"/>
    </location>
</feature>
<dbReference type="EMBL" id="JALJXV010000006">
    <property type="protein sequence ID" value="MCP1675412.1"/>
    <property type="molecule type" value="Genomic_DNA"/>
</dbReference>
<keyword evidence="10" id="KW-0408">Iron</keyword>
<dbReference type="Gene3D" id="1.20.950.20">
    <property type="entry name" value="Transmembrane di-heme cytochromes, Chain C"/>
    <property type="match status" value="1"/>
</dbReference>
<evidence type="ECO:0000256" key="11">
    <source>
        <dbReference type="ARBA" id="ARBA00023136"/>
    </source>
</evidence>
<keyword evidence="9 13" id="KW-1133">Transmembrane helix</keyword>
<evidence type="ECO:0000256" key="10">
    <source>
        <dbReference type="ARBA" id="ARBA00023004"/>
    </source>
</evidence>
<dbReference type="Proteomes" id="UP001205843">
    <property type="component" value="Unassembled WGS sequence"/>
</dbReference>
<comment type="subcellular location">
    <subcellularLocation>
        <location evidence="2">Cell membrane</location>
        <topology evidence="2">Multi-pass membrane protein</topology>
    </subcellularLocation>
</comment>
<dbReference type="GO" id="GO:0022904">
    <property type="term" value="P:respiratory electron transport chain"/>
    <property type="evidence" value="ECO:0007669"/>
    <property type="project" value="InterPro"/>
</dbReference>
<evidence type="ECO:0000256" key="4">
    <source>
        <dbReference type="ARBA" id="ARBA00022475"/>
    </source>
</evidence>
<evidence type="ECO:0000256" key="2">
    <source>
        <dbReference type="ARBA" id="ARBA00004651"/>
    </source>
</evidence>
<proteinExistence type="inferred from homology"/>
<evidence type="ECO:0000256" key="9">
    <source>
        <dbReference type="ARBA" id="ARBA00022989"/>
    </source>
</evidence>
<dbReference type="PANTHER" id="PTHR30529:SF1">
    <property type="entry name" value="CYTOCHROME B561 HOMOLOG 2"/>
    <property type="match status" value="1"/>
</dbReference>
<dbReference type="InterPro" id="IPR052168">
    <property type="entry name" value="Cytochrome_b561_oxidase"/>
</dbReference>
<feature type="domain" description="Cytochrome b561 bacterial/Ni-hydrogenase" evidence="14">
    <location>
        <begin position="4"/>
        <end position="179"/>
    </location>
</feature>
<dbReference type="GO" id="GO:0020037">
    <property type="term" value="F:heme binding"/>
    <property type="evidence" value="ECO:0007669"/>
    <property type="project" value="TreeGrafter"/>
</dbReference>
<feature type="transmembrane region" description="Helical" evidence="13">
    <location>
        <begin position="90"/>
        <end position="113"/>
    </location>
</feature>
<dbReference type="PANTHER" id="PTHR30529">
    <property type="entry name" value="CYTOCHROME B561"/>
    <property type="match status" value="1"/>
</dbReference>
<feature type="transmembrane region" description="Helical" evidence="13">
    <location>
        <begin position="12"/>
        <end position="33"/>
    </location>
</feature>
<comment type="similarity">
    <text evidence="12">Belongs to the cytochrome b561 family.</text>
</comment>
<evidence type="ECO:0000256" key="12">
    <source>
        <dbReference type="ARBA" id="ARBA00037975"/>
    </source>
</evidence>
<evidence type="ECO:0000313" key="16">
    <source>
        <dbReference type="Proteomes" id="UP001205843"/>
    </source>
</evidence>
<evidence type="ECO:0000256" key="5">
    <source>
        <dbReference type="ARBA" id="ARBA00022617"/>
    </source>
</evidence>
<sequence length="186" mass="20651">MGTRYALPHRLLHWGIAILILLSLASGMTLGFLGFEGAMERFGQAGTDFVYTYHKTLGVTILGLMVLRLISRLVFGKPAYEQALPPAQKWASNAVHITLYVLLFTMPVLGWLATASGGYPVQFFQFNLPGLIGRDPALSETLFAWHGRVGWLILVLAVIHISAALYHWKVRRDGVMQRMSLLGGNR</sequence>
<keyword evidence="7" id="KW-0479">Metal-binding</keyword>
<keyword evidence="3" id="KW-0813">Transport</keyword>
<dbReference type="GO" id="GO:0046872">
    <property type="term" value="F:metal ion binding"/>
    <property type="evidence" value="ECO:0007669"/>
    <property type="project" value="UniProtKB-KW"/>
</dbReference>
<comment type="cofactor">
    <cofactor evidence="1">
        <name>heme b</name>
        <dbReference type="ChEBI" id="CHEBI:60344"/>
    </cofactor>
</comment>
<evidence type="ECO:0000256" key="1">
    <source>
        <dbReference type="ARBA" id="ARBA00001970"/>
    </source>
</evidence>
<dbReference type="RefSeq" id="WP_253478849.1">
    <property type="nucleotide sequence ID" value="NZ_JALJXV010000006.1"/>
</dbReference>
<keyword evidence="16" id="KW-1185">Reference proteome</keyword>
<keyword evidence="6 13" id="KW-0812">Transmembrane</keyword>
<feature type="transmembrane region" description="Helical" evidence="13">
    <location>
        <begin position="53"/>
        <end position="70"/>
    </location>
</feature>
<dbReference type="SUPFAM" id="SSF81342">
    <property type="entry name" value="Transmembrane di-heme cytochromes"/>
    <property type="match status" value="1"/>
</dbReference>
<dbReference type="InterPro" id="IPR011577">
    <property type="entry name" value="Cyt_b561_bac/Ni-Hgenase"/>
</dbReference>
<dbReference type="InterPro" id="IPR016174">
    <property type="entry name" value="Di-haem_cyt_TM"/>
</dbReference>
<evidence type="ECO:0000256" key="8">
    <source>
        <dbReference type="ARBA" id="ARBA00022982"/>
    </source>
</evidence>